<evidence type="ECO:0000313" key="4">
    <source>
        <dbReference type="EMBL" id="USS02372.1"/>
    </source>
</evidence>
<dbReference type="PANTHER" id="PTHR30632">
    <property type="entry name" value="MOLYBDATE-BINDING PERIPLASMIC PROTEIN"/>
    <property type="match status" value="1"/>
</dbReference>
<keyword evidence="5" id="KW-1185">Reference proteome</keyword>
<dbReference type="PIRSF" id="PIRSF004846">
    <property type="entry name" value="ModA"/>
    <property type="match status" value="1"/>
</dbReference>
<dbReference type="InterPro" id="IPR005950">
    <property type="entry name" value="ModA"/>
</dbReference>
<dbReference type="NCBIfam" id="TIGR01256">
    <property type="entry name" value="modA"/>
    <property type="match status" value="1"/>
</dbReference>
<comment type="similarity">
    <text evidence="1">Belongs to the bacterial solute-binding protein ModA family.</text>
</comment>
<proteinExistence type="inferred from homology"/>
<dbReference type="EMBL" id="CP099799">
    <property type="protein sequence ID" value="USS02372.1"/>
    <property type="molecule type" value="Genomic_DNA"/>
</dbReference>
<dbReference type="SUPFAM" id="SSF53850">
    <property type="entry name" value="Periplasmic binding protein-like II"/>
    <property type="match status" value="1"/>
</dbReference>
<evidence type="ECO:0000256" key="3">
    <source>
        <dbReference type="ARBA" id="ARBA00022729"/>
    </source>
</evidence>
<keyword evidence="3" id="KW-0732">Signal</keyword>
<keyword evidence="2" id="KW-0479">Metal-binding</keyword>
<dbReference type="RefSeq" id="WP_066678617.1">
    <property type="nucleotide sequence ID" value="NZ_CABMIZ010000047.1"/>
</dbReference>
<gene>
    <name evidence="4" type="primary">modA</name>
    <name evidence="4" type="ORF">NH397_08145</name>
</gene>
<organism evidence="4 5">
    <name type="scientific">Clostridium septicum</name>
    <dbReference type="NCBI Taxonomy" id="1504"/>
    <lineage>
        <taxon>Bacteria</taxon>
        <taxon>Bacillati</taxon>
        <taxon>Bacillota</taxon>
        <taxon>Clostridia</taxon>
        <taxon>Eubacteriales</taxon>
        <taxon>Clostridiaceae</taxon>
        <taxon>Clostridium</taxon>
    </lineage>
</organism>
<evidence type="ECO:0000256" key="1">
    <source>
        <dbReference type="ARBA" id="ARBA00009175"/>
    </source>
</evidence>
<dbReference type="InterPro" id="IPR050682">
    <property type="entry name" value="ModA/WtpA"/>
</dbReference>
<evidence type="ECO:0000313" key="5">
    <source>
        <dbReference type="Proteomes" id="UP001055437"/>
    </source>
</evidence>
<evidence type="ECO:0000256" key="2">
    <source>
        <dbReference type="ARBA" id="ARBA00022723"/>
    </source>
</evidence>
<dbReference type="PANTHER" id="PTHR30632:SF0">
    <property type="entry name" value="SULFATE-BINDING PROTEIN"/>
    <property type="match status" value="1"/>
</dbReference>
<protein>
    <submittedName>
        <fullName evidence="4">Molybdate ABC transporter substrate-binding protein</fullName>
    </submittedName>
</protein>
<sequence>MCKKISKIVILILSMGILLMGCSSKKNEVKNKEITISIAASLKDPIEKIKEEYEKNNNVKININAAGSGTLKKQISEGAEVDIFFSASKKYVDQLIKDGLVLSEDRSDPIKNSLVLIKNKEVKNNFNSLEDLKNIDGKIAIGEWNTVPAGEYAKESLENINIFSSLEDRMVLAKDVKAVKTYVENSDAEYGFIYKSDSLDLKSSEVVLEVPNNLHKEISYSLALINSSSNKDEAKKFINFMTADKGKEIFNEYGFTM</sequence>
<dbReference type="Pfam" id="PF13531">
    <property type="entry name" value="SBP_bac_11"/>
    <property type="match status" value="1"/>
</dbReference>
<name>A0ABY5B6Z8_CLOSE</name>
<dbReference type="Gene3D" id="3.40.190.10">
    <property type="entry name" value="Periplasmic binding protein-like II"/>
    <property type="match status" value="2"/>
</dbReference>
<accession>A0ABY5B6Z8</accession>
<dbReference type="PROSITE" id="PS51257">
    <property type="entry name" value="PROKAR_LIPOPROTEIN"/>
    <property type="match status" value="1"/>
</dbReference>
<reference evidence="4" key="1">
    <citation type="submission" date="2022-06" db="EMBL/GenBank/DDBJ databases">
        <authorList>
            <person name="Holder M.E."/>
            <person name="Ajami N.J."/>
            <person name="Petrosino J.F."/>
        </authorList>
    </citation>
    <scope>NUCLEOTIDE SEQUENCE</scope>
    <source>
        <strain evidence="4">RMA 8861</strain>
    </source>
</reference>
<dbReference type="Proteomes" id="UP001055437">
    <property type="component" value="Chromosome"/>
</dbReference>